<proteinExistence type="predicted"/>
<organism evidence="2">
    <name type="scientific">Albugo laibachii Nc14</name>
    <dbReference type="NCBI Taxonomy" id="890382"/>
    <lineage>
        <taxon>Eukaryota</taxon>
        <taxon>Sar</taxon>
        <taxon>Stramenopiles</taxon>
        <taxon>Oomycota</taxon>
        <taxon>Peronosporomycetes</taxon>
        <taxon>Albuginales</taxon>
        <taxon>Albuginaceae</taxon>
        <taxon>Albugo</taxon>
    </lineage>
</organism>
<keyword evidence="1" id="KW-0472">Membrane</keyword>
<feature type="transmembrane region" description="Helical" evidence="1">
    <location>
        <begin position="24"/>
        <end position="44"/>
    </location>
</feature>
<name>F0WE09_9STRA</name>
<keyword evidence="1" id="KW-0812">Transmembrane</keyword>
<dbReference type="EMBL" id="FR824116">
    <property type="protein sequence ID" value="CCA19438.1"/>
    <property type="molecule type" value="Genomic_DNA"/>
</dbReference>
<sequence>MSRGVTQARNENKGFQSIDQGIEAPILGFIVLGRFMVIVLVEIAQRFKQPSTDFLSHRAFRHCDVRLSTGIFVVWLHLLPGCDISKHGTKSLLWTAFMTLLIS</sequence>
<protein>
    <submittedName>
        <fullName evidence="2">AlNc14C71G4874 protein</fullName>
    </submittedName>
</protein>
<accession>F0WE09</accession>
<dbReference type="HOGENOM" id="CLU_2268846_0_0_1"/>
<reference evidence="2" key="1">
    <citation type="journal article" date="2011" name="PLoS Biol.">
        <title>Gene gain and loss during evolution of obligate parasitism in the white rust pathogen of Arabidopsis thaliana.</title>
        <authorList>
            <person name="Kemen E."/>
            <person name="Gardiner A."/>
            <person name="Schultz-Larsen T."/>
            <person name="Kemen A.C."/>
            <person name="Balmuth A.L."/>
            <person name="Robert-Seilaniantz A."/>
            <person name="Bailey K."/>
            <person name="Holub E."/>
            <person name="Studholme D.J."/>
            <person name="Maclean D."/>
            <person name="Jones J.D."/>
        </authorList>
    </citation>
    <scope>NUCLEOTIDE SEQUENCE</scope>
</reference>
<gene>
    <name evidence="2" type="primary">AlNc14C71G4874</name>
    <name evidence="2" type="ORF">ALNC14_055810</name>
</gene>
<evidence type="ECO:0000313" key="2">
    <source>
        <dbReference type="EMBL" id="CCA19438.1"/>
    </source>
</evidence>
<evidence type="ECO:0000256" key="1">
    <source>
        <dbReference type="SAM" id="Phobius"/>
    </source>
</evidence>
<keyword evidence="1" id="KW-1133">Transmembrane helix</keyword>
<dbReference type="AlphaFoldDB" id="F0WE09"/>
<reference evidence="2" key="2">
    <citation type="submission" date="2011-02" db="EMBL/GenBank/DDBJ databases">
        <authorList>
            <person name="MacLean D."/>
        </authorList>
    </citation>
    <scope>NUCLEOTIDE SEQUENCE</scope>
</reference>